<feature type="transmembrane region" description="Helical" evidence="10">
    <location>
        <begin position="96"/>
        <end position="117"/>
    </location>
</feature>
<dbReference type="PROSITE" id="PS50267">
    <property type="entry name" value="NA_NEUROTRAN_SYMP_3"/>
    <property type="match status" value="1"/>
</dbReference>
<dbReference type="Ensembl" id="ENSOMYT00000147512.1">
    <property type="protein sequence ID" value="ENSOMYP00000128747.1"/>
    <property type="gene ID" value="ENSOMYG00000000726.2"/>
</dbReference>
<reference evidence="11" key="2">
    <citation type="submission" date="2025-08" db="UniProtKB">
        <authorList>
            <consortium name="Ensembl"/>
        </authorList>
    </citation>
    <scope>IDENTIFICATION</scope>
</reference>
<feature type="transmembrane region" description="Helical" evidence="10">
    <location>
        <begin position="477"/>
        <end position="496"/>
    </location>
</feature>
<dbReference type="GO" id="GO:0015193">
    <property type="term" value="F:L-proline transmembrane transporter activity"/>
    <property type="evidence" value="ECO:0007669"/>
    <property type="project" value="TreeGrafter"/>
</dbReference>
<dbReference type="InterPro" id="IPR000175">
    <property type="entry name" value="Na/ntran_symport"/>
</dbReference>
<dbReference type="PROSITE" id="PS00610">
    <property type="entry name" value="NA_NEUROTRAN_SYMP_1"/>
    <property type="match status" value="1"/>
</dbReference>
<dbReference type="GO" id="GO:0016324">
    <property type="term" value="C:apical plasma membrane"/>
    <property type="evidence" value="ECO:0007669"/>
    <property type="project" value="TreeGrafter"/>
</dbReference>
<evidence type="ECO:0000256" key="4">
    <source>
        <dbReference type="ARBA" id="ARBA00022847"/>
    </source>
</evidence>
<evidence type="ECO:0000256" key="1">
    <source>
        <dbReference type="ARBA" id="ARBA00004141"/>
    </source>
</evidence>
<name>A0A8K9X7I2_ONCMY</name>
<feature type="transmembrane region" description="Helical" evidence="10">
    <location>
        <begin position="210"/>
        <end position="234"/>
    </location>
</feature>
<evidence type="ECO:0000256" key="9">
    <source>
        <dbReference type="RuleBase" id="RU003732"/>
    </source>
</evidence>
<keyword evidence="5 10" id="KW-1133">Transmembrane helix</keyword>
<comment type="subcellular location">
    <subcellularLocation>
        <location evidence="1">Membrane</location>
        <topology evidence="1">Multi-pass membrane protein</topology>
    </subcellularLocation>
</comment>
<feature type="binding site" evidence="8">
    <location>
        <position position="419"/>
    </location>
    <ligand>
        <name>Na(+)</name>
        <dbReference type="ChEBI" id="CHEBI:29101"/>
        <label>1</label>
    </ligand>
</feature>
<dbReference type="Pfam" id="PF00209">
    <property type="entry name" value="SNF"/>
    <property type="match status" value="1"/>
</dbReference>
<feature type="transmembrane region" description="Helical" evidence="10">
    <location>
        <begin position="564"/>
        <end position="589"/>
    </location>
</feature>
<keyword evidence="2 9" id="KW-0813">Transport</keyword>
<dbReference type="AlphaFoldDB" id="A0A8K9X7I2"/>
<proteinExistence type="inferred from homology"/>
<feature type="binding site" evidence="8">
    <location>
        <position position="35"/>
    </location>
    <ligand>
        <name>Na(+)</name>
        <dbReference type="ChEBI" id="CHEBI:29101"/>
        <label>1</label>
    </ligand>
</feature>
<feature type="transmembrane region" description="Helical" evidence="10">
    <location>
        <begin position="406"/>
        <end position="429"/>
    </location>
</feature>
<feature type="binding site" evidence="8">
    <location>
        <position position="415"/>
    </location>
    <ligand>
        <name>Na(+)</name>
        <dbReference type="ChEBI" id="CHEBI:29101"/>
        <label>1</label>
    </ligand>
</feature>
<protein>
    <recommendedName>
        <fullName evidence="9">Transporter</fullName>
    </recommendedName>
</protein>
<dbReference type="Proteomes" id="UP000694395">
    <property type="component" value="Chromosome 2"/>
</dbReference>
<dbReference type="GeneTree" id="ENSGT00940000155873"/>
<dbReference type="GO" id="GO:1904271">
    <property type="term" value="P:L-proline import across plasma membrane"/>
    <property type="evidence" value="ECO:0007669"/>
    <property type="project" value="TreeGrafter"/>
</dbReference>
<evidence type="ECO:0000256" key="8">
    <source>
        <dbReference type="PIRSR" id="PIRSR600175-1"/>
    </source>
</evidence>
<feature type="transmembrane region" description="Helical" evidence="10">
    <location>
        <begin position="179"/>
        <end position="198"/>
    </location>
</feature>
<evidence type="ECO:0000313" key="11">
    <source>
        <dbReference type="Ensembl" id="ENSOMYP00000128747.1"/>
    </source>
</evidence>
<keyword evidence="6 10" id="KW-0472">Membrane</keyword>
<keyword evidence="3 9" id="KW-0812">Transmembrane</keyword>
<evidence type="ECO:0000256" key="3">
    <source>
        <dbReference type="ARBA" id="ARBA00022692"/>
    </source>
</evidence>
<accession>A0A8K9X7I2</accession>
<dbReference type="InterPro" id="IPR037272">
    <property type="entry name" value="SNS_sf"/>
</dbReference>
<keyword evidence="12" id="KW-1185">Reference proteome</keyword>
<keyword evidence="7" id="KW-0325">Glycoprotein</keyword>
<feature type="binding site" evidence="8">
    <location>
        <position position="296"/>
    </location>
    <ligand>
        <name>Na(+)</name>
        <dbReference type="ChEBI" id="CHEBI:29101"/>
        <label>1</label>
    </ligand>
</feature>
<organism evidence="11 12">
    <name type="scientific">Oncorhynchus mykiss</name>
    <name type="common">Rainbow trout</name>
    <name type="synonym">Salmo gairdneri</name>
    <dbReference type="NCBI Taxonomy" id="8022"/>
    <lineage>
        <taxon>Eukaryota</taxon>
        <taxon>Metazoa</taxon>
        <taxon>Chordata</taxon>
        <taxon>Craniata</taxon>
        <taxon>Vertebrata</taxon>
        <taxon>Euteleostomi</taxon>
        <taxon>Actinopterygii</taxon>
        <taxon>Neopterygii</taxon>
        <taxon>Teleostei</taxon>
        <taxon>Protacanthopterygii</taxon>
        <taxon>Salmoniformes</taxon>
        <taxon>Salmonidae</taxon>
        <taxon>Salmoninae</taxon>
        <taxon>Oncorhynchus</taxon>
    </lineage>
</organism>
<dbReference type="GO" id="GO:0046872">
    <property type="term" value="F:metal ion binding"/>
    <property type="evidence" value="ECO:0007669"/>
    <property type="project" value="UniProtKB-KW"/>
</dbReference>
<feature type="binding site" evidence="8">
    <location>
        <position position="264"/>
    </location>
    <ligand>
        <name>Na(+)</name>
        <dbReference type="ChEBI" id="CHEBI:29101"/>
        <label>1</label>
    </ligand>
</feature>
<keyword evidence="4 9" id="KW-0769">Symport</keyword>
<keyword evidence="8" id="KW-0479">Metal-binding</keyword>
<feature type="transmembrane region" description="Helical" evidence="10">
    <location>
        <begin position="290"/>
        <end position="311"/>
    </location>
</feature>
<dbReference type="SUPFAM" id="SSF161070">
    <property type="entry name" value="SNF-like"/>
    <property type="match status" value="1"/>
</dbReference>
<feature type="binding site" evidence="8">
    <location>
        <position position="36"/>
    </location>
    <ligand>
        <name>Na(+)</name>
        <dbReference type="ChEBI" id="CHEBI:29101"/>
        <label>1</label>
    </ligand>
</feature>
<dbReference type="InterPro" id="IPR002438">
    <property type="entry name" value="Neutral_aa_SLC6"/>
</dbReference>
<evidence type="ECO:0000256" key="6">
    <source>
        <dbReference type="ARBA" id="ARBA00023136"/>
    </source>
</evidence>
<reference evidence="11" key="1">
    <citation type="submission" date="2020-07" db="EMBL/GenBank/DDBJ databases">
        <title>A long reads based de novo assembly of the rainbow trout Arlee double haploid line genome.</title>
        <authorList>
            <person name="Gao G."/>
            <person name="Palti Y."/>
        </authorList>
    </citation>
    <scope>NUCLEOTIDE SEQUENCE [LARGE SCALE GENOMIC DNA]</scope>
</reference>
<dbReference type="PRINTS" id="PR00176">
    <property type="entry name" value="NANEUSMPORT"/>
</dbReference>
<dbReference type="PRINTS" id="PR01206">
    <property type="entry name" value="ORPHTRNSPORT"/>
</dbReference>
<evidence type="ECO:0000256" key="2">
    <source>
        <dbReference type="ARBA" id="ARBA00022448"/>
    </source>
</evidence>
<sequence length="608" mass="67908">MPTVLNTLGPPSRIGGPQAEWDNPMQFVLACVSYAVGLGNVWRFPYLCQMHGGGGFLIPYMLMLVLLGVPLFYMELAIGQKMRLGSIGAWRAISPYLGGVGMASVVTSMYLCLYYNVINAWSFWYLFHSFQSILPWAECPANSNLTGPVEECERATPTQYFFYRETLDISGSIEENGGIHMGQALCLLLAWIIVYLFIVKGVKSTGKVVYFTATFPYLVLIIYLIRGVTLHGAINGVKYMFTPKMEQLAKPTTWINAATQIFFSLGLGFGSLIAFASYNQYNNNFEKQAIVVSMVNSGTSIFASIVTFSIYGFKATFNYESCLERVRLLLLNTFDLAEDTISLENVNHWIAELNRTHPEQFASLGGRLETCDLEAELDTAVEGTGLAFIVYSEAIKNMPVSQLWSVLYFIMLLLLGMGSMLGNVIAVITPLSDLKFISVLSYPVGLVCLFCLLLGLGFTTRSGNYWFTMFNDYGATFSLLFIVLIEVITVCYIYGIKRFEKDVEDMLGHRLNWYWKIMLAGVSPILLIALFIFYIVNYIQGGTPTYQAWNKELGKSVVTEYPPYAQAFIGLLLASSVCCIPLTALYTYCKKRNLASGKRERTVSTVSL</sequence>
<feature type="transmembrane region" description="Helical" evidence="10">
    <location>
        <begin position="436"/>
        <end position="457"/>
    </location>
</feature>
<evidence type="ECO:0000256" key="7">
    <source>
        <dbReference type="ARBA" id="ARBA00023180"/>
    </source>
</evidence>
<dbReference type="PANTHER" id="PTHR11616">
    <property type="entry name" value="SODIUM/CHLORIDE DEPENDENT TRANSPORTER"/>
    <property type="match status" value="1"/>
</dbReference>
<feature type="transmembrane region" description="Helical" evidence="10">
    <location>
        <begin position="57"/>
        <end position="76"/>
    </location>
</feature>
<evidence type="ECO:0000256" key="5">
    <source>
        <dbReference type="ARBA" id="ARBA00022989"/>
    </source>
</evidence>
<feature type="transmembrane region" description="Helical" evidence="10">
    <location>
        <begin position="254"/>
        <end position="278"/>
    </location>
</feature>
<feature type="binding site" evidence="8">
    <location>
        <position position="40"/>
    </location>
    <ligand>
        <name>Na(+)</name>
        <dbReference type="ChEBI" id="CHEBI:29101"/>
        <label>1</label>
    </ligand>
</feature>
<feature type="transmembrane region" description="Helical" evidence="10">
    <location>
        <begin position="517"/>
        <end position="536"/>
    </location>
</feature>
<dbReference type="GO" id="GO:0015816">
    <property type="term" value="P:glycine transport"/>
    <property type="evidence" value="ECO:0007669"/>
    <property type="project" value="TreeGrafter"/>
</dbReference>
<evidence type="ECO:0000313" key="12">
    <source>
        <dbReference type="Proteomes" id="UP000694395"/>
    </source>
</evidence>
<comment type="similarity">
    <text evidence="9">Belongs to the sodium:neurotransmitter symporter (SNF) (TC 2.A.22) family.</text>
</comment>
<evidence type="ECO:0000256" key="10">
    <source>
        <dbReference type="SAM" id="Phobius"/>
    </source>
</evidence>
<dbReference type="GO" id="GO:0005298">
    <property type="term" value="F:proline:sodium symporter activity"/>
    <property type="evidence" value="ECO:0007669"/>
    <property type="project" value="TreeGrafter"/>
</dbReference>
<reference evidence="11" key="3">
    <citation type="submission" date="2025-09" db="UniProtKB">
        <authorList>
            <consortium name="Ensembl"/>
        </authorList>
    </citation>
    <scope>IDENTIFICATION</scope>
</reference>
<keyword evidence="8" id="KW-0915">Sodium</keyword>
<dbReference type="PANTHER" id="PTHR11616:SF44">
    <property type="entry name" value="SODIUM- AND CHLORIDE-DEPENDENT TRANSPORTER XTRP3"/>
    <property type="match status" value="1"/>
</dbReference>